<dbReference type="HOGENOM" id="CLU_126563_0_0_6"/>
<reference evidence="2" key="1">
    <citation type="submission" date="2013-07" db="EMBL/GenBank/DDBJ databases">
        <title>Sub-species coevolution in mutualistic symbiosis.</title>
        <authorList>
            <person name="Murfin K."/>
            <person name="Klassen J."/>
            <person name="Lee M."/>
            <person name="Forst S."/>
            <person name="Stock P."/>
            <person name="Goodrich-Blair H."/>
        </authorList>
    </citation>
    <scope>NUCLEOTIDE SEQUENCE [LARGE SCALE GENOMIC DNA]</scope>
    <source>
        <strain evidence="2">Oregonense</strain>
    </source>
</reference>
<feature type="signal peptide" evidence="1">
    <location>
        <begin position="1"/>
        <end position="20"/>
    </location>
</feature>
<evidence type="ECO:0000256" key="1">
    <source>
        <dbReference type="SAM" id="SignalP"/>
    </source>
</evidence>
<proteinExistence type="predicted"/>
<organism evidence="2 3">
    <name type="scientific">Xenorhabdus bovienii str. oregonense</name>
    <dbReference type="NCBI Taxonomy" id="1398202"/>
    <lineage>
        <taxon>Bacteria</taxon>
        <taxon>Pseudomonadati</taxon>
        <taxon>Pseudomonadota</taxon>
        <taxon>Gammaproteobacteria</taxon>
        <taxon>Enterobacterales</taxon>
        <taxon>Morganellaceae</taxon>
        <taxon>Xenorhabdus</taxon>
    </lineage>
</organism>
<evidence type="ECO:0000313" key="3">
    <source>
        <dbReference type="Proteomes" id="UP000028483"/>
    </source>
</evidence>
<keyword evidence="1" id="KW-0732">Signal</keyword>
<feature type="chain" id="PRO_5001721742" description="TIGR03757 family integrating conjugative element protein" evidence="1">
    <location>
        <begin position="21"/>
        <end position="132"/>
    </location>
</feature>
<dbReference type="Proteomes" id="UP000028483">
    <property type="component" value="Unassembled WGS sequence"/>
</dbReference>
<name>A0A077NRX4_XENBV</name>
<gene>
    <name evidence="2" type="ORF">XBO1_1470005</name>
</gene>
<protein>
    <recommendedName>
        <fullName evidence="4">TIGR03757 family integrating conjugative element protein</fullName>
    </recommendedName>
</protein>
<dbReference type="InterPro" id="IPR011090">
    <property type="entry name" value="Integr_conj_element_PFL4709"/>
</dbReference>
<dbReference type="AlphaFoldDB" id="A0A077NRX4"/>
<evidence type="ECO:0000313" key="2">
    <source>
        <dbReference type="EMBL" id="CDH04847.1"/>
    </source>
</evidence>
<sequence length="132" mass="14811">MKKPCLVFLLGWGVAGYAGAGTVVYTDHQHPPVNLMPDSHVVWLDASEQLQQQHFARLPADPGQAMEQAKTMLQSPQWREQEQQIINAWQHVIRGRALGVQKYPAVVFDDRDVVYGTADMAKATALREPHQP</sequence>
<dbReference type="EMBL" id="CBSX010000054">
    <property type="protein sequence ID" value="CDH04847.1"/>
    <property type="molecule type" value="Genomic_DNA"/>
</dbReference>
<comment type="caution">
    <text evidence="2">The sequence shown here is derived from an EMBL/GenBank/DDBJ whole genome shotgun (WGS) entry which is preliminary data.</text>
</comment>
<accession>A0A077NRX4</accession>
<evidence type="ECO:0008006" key="4">
    <source>
        <dbReference type="Google" id="ProtNLM"/>
    </source>
</evidence>
<dbReference type="NCBIfam" id="TIGR03757">
    <property type="entry name" value="conj_TIGR03757"/>
    <property type="match status" value="1"/>
</dbReference>
<dbReference type="Pfam" id="PF07511">
    <property type="entry name" value="DUF1525"/>
    <property type="match status" value="1"/>
</dbReference>
<dbReference type="RefSeq" id="WP_051894525.1">
    <property type="nucleotide sequence ID" value="NZ_CAWLUU010000127.1"/>
</dbReference>